<gene>
    <name evidence="3" type="ordered locus">CHU_2137</name>
</gene>
<reference evidence="3 4" key="1">
    <citation type="journal article" date="2007" name="Appl. Environ. Microbiol.">
        <title>Genome sequence of the cellulolytic gliding bacterium Cytophaga hutchinsonii.</title>
        <authorList>
            <person name="Xie G."/>
            <person name="Bruce D.C."/>
            <person name="Challacombe J.F."/>
            <person name="Chertkov O."/>
            <person name="Detter J.C."/>
            <person name="Gilna P."/>
            <person name="Han C.S."/>
            <person name="Lucas S."/>
            <person name="Misra M."/>
            <person name="Myers G.L."/>
            <person name="Richardson P."/>
            <person name="Tapia R."/>
            <person name="Thayer N."/>
            <person name="Thompson L.S."/>
            <person name="Brettin T.S."/>
            <person name="Henrissat B."/>
            <person name="Wilson D.B."/>
            <person name="McBride M.J."/>
        </authorList>
    </citation>
    <scope>NUCLEOTIDE SEQUENCE [LARGE SCALE GENOMIC DNA]</scope>
    <source>
        <strain evidence="4">ATCC 33406 / DSM 1761 / CIP 103989 / NBRC 15051 / NCIMB 9469 / D465</strain>
    </source>
</reference>
<dbReference type="AlphaFoldDB" id="A0A6N4SSQ7"/>
<keyword evidence="4" id="KW-1185">Reference proteome</keyword>
<dbReference type="KEGG" id="chu:CHU_2137"/>
<name>A0A6N4SSQ7_CYTH3</name>
<keyword evidence="1" id="KW-1133">Transmembrane helix</keyword>
<feature type="transmembrane region" description="Helical" evidence="1">
    <location>
        <begin position="12"/>
        <end position="31"/>
    </location>
</feature>
<keyword evidence="1" id="KW-0472">Membrane</keyword>
<dbReference type="SUPFAM" id="SSF53300">
    <property type="entry name" value="vWA-like"/>
    <property type="match status" value="1"/>
</dbReference>
<organism evidence="3 4">
    <name type="scientific">Cytophaga hutchinsonii (strain ATCC 33406 / DSM 1761 / CIP 103989 / NBRC 15051 / NCIMB 9469 / D465)</name>
    <dbReference type="NCBI Taxonomy" id="269798"/>
    <lineage>
        <taxon>Bacteria</taxon>
        <taxon>Pseudomonadati</taxon>
        <taxon>Bacteroidota</taxon>
        <taxon>Cytophagia</taxon>
        <taxon>Cytophagales</taxon>
        <taxon>Cytophagaceae</taxon>
        <taxon>Cytophaga</taxon>
    </lineage>
</organism>
<evidence type="ECO:0000256" key="1">
    <source>
        <dbReference type="SAM" id="Phobius"/>
    </source>
</evidence>
<accession>A0A6N4SSQ7</accession>
<dbReference type="InterPro" id="IPR002881">
    <property type="entry name" value="DUF58"/>
</dbReference>
<protein>
    <recommendedName>
        <fullName evidence="2">DUF58 domain-containing protein</fullName>
    </recommendedName>
</protein>
<sequence>MRSIIKNTFLTNRFYVVLTSIIGLFILAYPFPILLVVAKISLVILAITTVADGFFIFNPSVTFICTRKVSNILSLGSENTIRLSIKNTSDLPFTLTIYDEIPDQFQERNFSFTMNMQGQEKKQIDYVLRPLSRGEYTFGNTLLFIKSVIGMVERRSEIQTHITIPVYPSILLMKQLELKTFTRISHHYGIKKLRRIGHSYEFEQIKNYVRGDDYRSINWKATSRRSDLMVNQYEEEKSQQIFCIIDKSRSMRMPFDGLTLLDHSINTALILSNTALKKDDKVGLLTFSNTINRLVKPDKGSRQLKNILEALYKEKEHALESNYELLYQTTRSVIKGRSLIFLFTNFESYHALERMLPYLRRINNAHLLVVIFFENTELSTFALKDATDTEEIYQQTMAKKSLQEKIRISNELKKFGIQSIFTKPQDLPLNSINKYLELKSRGMI</sequence>
<proteinExistence type="predicted"/>
<dbReference type="PANTHER" id="PTHR33608">
    <property type="entry name" value="BLL2464 PROTEIN"/>
    <property type="match status" value="1"/>
</dbReference>
<dbReference type="InterPro" id="IPR036465">
    <property type="entry name" value="vWFA_dom_sf"/>
</dbReference>
<feature type="domain" description="DUF58" evidence="2">
    <location>
        <begin position="205"/>
        <end position="390"/>
    </location>
</feature>
<feature type="transmembrane region" description="Helical" evidence="1">
    <location>
        <begin position="37"/>
        <end position="57"/>
    </location>
</feature>
<evidence type="ECO:0000259" key="2">
    <source>
        <dbReference type="Pfam" id="PF01882"/>
    </source>
</evidence>
<evidence type="ECO:0000313" key="3">
    <source>
        <dbReference type="EMBL" id="ABG59400.1"/>
    </source>
</evidence>
<dbReference type="Pfam" id="PF01882">
    <property type="entry name" value="DUF58"/>
    <property type="match status" value="1"/>
</dbReference>
<dbReference type="Proteomes" id="UP000001822">
    <property type="component" value="Chromosome"/>
</dbReference>
<dbReference type="EMBL" id="CP000383">
    <property type="protein sequence ID" value="ABG59400.1"/>
    <property type="molecule type" value="Genomic_DNA"/>
</dbReference>
<dbReference type="PANTHER" id="PTHR33608:SF3">
    <property type="entry name" value="SLR2013 PROTEIN"/>
    <property type="match status" value="1"/>
</dbReference>
<dbReference type="RefSeq" id="WP_011585517.1">
    <property type="nucleotide sequence ID" value="NC_008255.1"/>
</dbReference>
<keyword evidence="1" id="KW-0812">Transmembrane</keyword>
<evidence type="ECO:0000313" key="4">
    <source>
        <dbReference type="Proteomes" id="UP000001822"/>
    </source>
</evidence>
<dbReference type="Gene3D" id="3.40.50.410">
    <property type="entry name" value="von Willebrand factor, type A domain"/>
    <property type="match status" value="1"/>
</dbReference>